<reference evidence="1 2" key="3">
    <citation type="journal article" date="2022" name="Microbiol. Spectr.">
        <title>Folding features and dynamics of 3D genome architecture in plant fungal pathogens.</title>
        <authorList>
            <person name="Xia C."/>
        </authorList>
    </citation>
    <scope>NUCLEOTIDE SEQUENCE [LARGE SCALE GENOMIC DNA]</scope>
    <source>
        <strain evidence="1 2">93-210</strain>
    </source>
</reference>
<gene>
    <name evidence="1" type="ORF">MJO28_012849</name>
</gene>
<comment type="caution">
    <text evidence="1">The sequence shown here is derived from an EMBL/GenBank/DDBJ whole genome shotgun (WGS) entry which is preliminary data.</text>
</comment>
<protein>
    <submittedName>
        <fullName evidence="1">Uncharacterized protein</fullName>
    </submittedName>
</protein>
<evidence type="ECO:0000313" key="1">
    <source>
        <dbReference type="EMBL" id="KAI7940564.1"/>
    </source>
</evidence>
<reference evidence="2" key="1">
    <citation type="journal article" date="2018" name="BMC Genomics">
        <title>Genomic insights into host adaptation between the wheat stripe rust pathogen (Puccinia striiformis f. sp. tritici) and the barley stripe rust pathogen (Puccinia striiformis f. sp. hordei).</title>
        <authorList>
            <person name="Xia C."/>
            <person name="Wang M."/>
            <person name="Yin C."/>
            <person name="Cornejo O.E."/>
            <person name="Hulbert S.H."/>
            <person name="Chen X."/>
        </authorList>
    </citation>
    <scope>NUCLEOTIDE SEQUENCE [LARGE SCALE GENOMIC DNA]</scope>
    <source>
        <strain evidence="2">93-210</strain>
    </source>
</reference>
<dbReference type="EMBL" id="CM045877">
    <property type="protein sequence ID" value="KAI7940564.1"/>
    <property type="molecule type" value="Genomic_DNA"/>
</dbReference>
<dbReference type="Proteomes" id="UP001060170">
    <property type="component" value="Chromosome 13"/>
</dbReference>
<proteinExistence type="predicted"/>
<organism evidence="1 2">
    <name type="scientific">Puccinia striiformis f. sp. tritici</name>
    <dbReference type="NCBI Taxonomy" id="168172"/>
    <lineage>
        <taxon>Eukaryota</taxon>
        <taxon>Fungi</taxon>
        <taxon>Dikarya</taxon>
        <taxon>Basidiomycota</taxon>
        <taxon>Pucciniomycotina</taxon>
        <taxon>Pucciniomycetes</taxon>
        <taxon>Pucciniales</taxon>
        <taxon>Pucciniaceae</taxon>
        <taxon>Puccinia</taxon>
    </lineage>
</organism>
<accession>A0ACC0DWK0</accession>
<keyword evidence="2" id="KW-1185">Reference proteome</keyword>
<sequence>MSCQVNKPTFFVYGLILISIQMKTLYGFPPVPHPDRRLTFAPDCNAQYRWIPNVGHGVPPPMESRGAPLGFVAHPPIVVGTPPVHPTPASFGFPYITPATPFKPHHPQIFTANPTQAYPLYPGPSSVSNHPLTNVPRKSAYVSPVGWIHPNLDHQVPHVQENHYRNHGASMINSPQDFPFKPSPGLHRAHSGNKITTSSLEGIRPHSNNQIKPNQAKNSWALPRDPKQETSHRLSRISPSKLYRNDPAKKILNGEHNDLNPTPGVQVDGIENMAHSNQDSQNSGKRFHQNEVKPKLIRSNSFGGFKATSFDKGQYELPEKILKPRINPRLFAYFEPTKMSDEFKKSLNLDKTNEAASPIKNEKPQVMKGESEFRAEKKEEQSGVNVGTQGSQIPEAGEMRNDGDVKHEIQNNKHGRNNSGNKDKGERQDQAMYPASSENEKSNKNNEFADKINIGRNKINQNEIVNVGKEKPNHENKQEGEKVNILAKGIKKERRRMKNRMNRRMK</sequence>
<reference evidence="2" key="2">
    <citation type="journal article" date="2018" name="Mol. Plant Microbe Interact.">
        <title>Genome sequence resources for the wheat stripe rust pathogen (Puccinia striiformis f. sp. tritici) and the barley stripe rust pathogen (Puccinia striiformis f. sp. hordei).</title>
        <authorList>
            <person name="Xia C."/>
            <person name="Wang M."/>
            <person name="Yin C."/>
            <person name="Cornejo O.E."/>
            <person name="Hulbert S.H."/>
            <person name="Chen X."/>
        </authorList>
    </citation>
    <scope>NUCLEOTIDE SEQUENCE [LARGE SCALE GENOMIC DNA]</scope>
    <source>
        <strain evidence="2">93-210</strain>
    </source>
</reference>
<evidence type="ECO:0000313" key="2">
    <source>
        <dbReference type="Proteomes" id="UP001060170"/>
    </source>
</evidence>
<name>A0ACC0DWK0_9BASI</name>